<feature type="signal peptide" evidence="4">
    <location>
        <begin position="1"/>
        <end position="23"/>
    </location>
</feature>
<dbReference type="InterPro" id="IPR013094">
    <property type="entry name" value="AB_hydrolase_3"/>
</dbReference>
<feature type="chain" id="PRO_5013688111" evidence="4">
    <location>
        <begin position="24"/>
        <end position="407"/>
    </location>
</feature>
<gene>
    <name evidence="6" type="ORF">BSL78_11626</name>
</gene>
<dbReference type="PANTHER" id="PTHR48081">
    <property type="entry name" value="AB HYDROLASE SUPERFAMILY PROTEIN C4A8.06C"/>
    <property type="match status" value="1"/>
</dbReference>
<name>A0A2G8KU16_STIJA</name>
<feature type="active site" evidence="3">
    <location>
        <position position="187"/>
    </location>
</feature>
<dbReference type="InterPro" id="IPR017157">
    <property type="entry name" value="Arylacetamide_deacetylase"/>
</dbReference>
<evidence type="ECO:0000256" key="3">
    <source>
        <dbReference type="PIRSR" id="PIRSR037251-1"/>
    </source>
</evidence>
<keyword evidence="4" id="KW-0732">Signal</keyword>
<feature type="active site" evidence="3">
    <location>
        <position position="378"/>
    </location>
</feature>
<evidence type="ECO:0000313" key="6">
    <source>
        <dbReference type="EMBL" id="PIK51487.1"/>
    </source>
</evidence>
<keyword evidence="2" id="KW-0378">Hydrolase</keyword>
<dbReference type="EMBL" id="MRZV01000370">
    <property type="protein sequence ID" value="PIK51487.1"/>
    <property type="molecule type" value="Genomic_DNA"/>
</dbReference>
<feature type="domain" description="Alpha/beta hydrolase fold-3" evidence="5">
    <location>
        <begin position="312"/>
        <end position="380"/>
    </location>
</feature>
<evidence type="ECO:0000256" key="4">
    <source>
        <dbReference type="SAM" id="SignalP"/>
    </source>
</evidence>
<evidence type="ECO:0000313" key="7">
    <source>
        <dbReference type="Proteomes" id="UP000230750"/>
    </source>
</evidence>
<accession>A0A2G8KU16</accession>
<feature type="domain" description="Alpha/beta hydrolase fold-3" evidence="5">
    <location>
        <begin position="110"/>
        <end position="240"/>
    </location>
</feature>
<dbReference type="OrthoDB" id="408631at2759"/>
<dbReference type="Proteomes" id="UP000230750">
    <property type="component" value="Unassembled WGS sequence"/>
</dbReference>
<dbReference type="PANTHER" id="PTHR48081:SF8">
    <property type="entry name" value="ALPHA_BETA HYDROLASE FOLD-3 DOMAIN-CONTAINING PROTEIN-RELATED"/>
    <property type="match status" value="1"/>
</dbReference>
<dbReference type="STRING" id="307972.A0A2G8KU16"/>
<dbReference type="GO" id="GO:0052689">
    <property type="term" value="F:carboxylic ester hydrolase activity"/>
    <property type="evidence" value="ECO:0007669"/>
    <property type="project" value="InterPro"/>
</dbReference>
<dbReference type="SUPFAM" id="SSF53474">
    <property type="entry name" value="alpha/beta-Hydrolases"/>
    <property type="match status" value="1"/>
</dbReference>
<dbReference type="InterPro" id="IPR050300">
    <property type="entry name" value="GDXG_lipolytic_enzyme"/>
</dbReference>
<comment type="caution">
    <text evidence="6">The sequence shown here is derived from an EMBL/GenBank/DDBJ whole genome shotgun (WGS) entry which is preliminary data.</text>
</comment>
<sequence length="407" mass="45708">MKKGLFFLVALCAYLLYTPVPEGITEPLRYRTLVAGTKLIDLVARCKDLIWPNAPNDMTTFRHAMDMTVIGLSDTKTGSNFKARVTYFDGVKVRLYEPIEKSSSLLPGFIYYHGGGFCIGSTEFYDGVTRQIADDLNAVVISVDYRLSPEHPFPAPFEDCLKASEWFISHAEEFGVDASRIGIGGDSAGGYLTSLVTQFLVMKNVQTKVQMLIYPATPLLDTATPGFQKYQHEFGNGGTLSLPFIARFYLYHILGSKNPEFEELFIQNNHLSPSMKETEFVKKYINHSLIPENMRSPSFYKGPTDPKTGSEAMWKEIEKVCLDSRFNAFQNLPMKGLPPAYIVTCGFDSIRDEGILYGEALKASGVGVTWKHYESAFHGIFWMEPIVSFDLGAKMRREALDFVKTLL</sequence>
<evidence type="ECO:0000259" key="5">
    <source>
        <dbReference type="Pfam" id="PF07859"/>
    </source>
</evidence>
<feature type="active site" evidence="3">
    <location>
        <position position="348"/>
    </location>
</feature>
<dbReference type="AlphaFoldDB" id="A0A2G8KU16"/>
<evidence type="ECO:0000256" key="1">
    <source>
        <dbReference type="ARBA" id="ARBA00010515"/>
    </source>
</evidence>
<proteinExistence type="inferred from homology"/>
<reference evidence="6 7" key="1">
    <citation type="journal article" date="2017" name="PLoS Biol.">
        <title>The sea cucumber genome provides insights into morphological evolution and visceral regeneration.</title>
        <authorList>
            <person name="Zhang X."/>
            <person name="Sun L."/>
            <person name="Yuan J."/>
            <person name="Sun Y."/>
            <person name="Gao Y."/>
            <person name="Zhang L."/>
            <person name="Li S."/>
            <person name="Dai H."/>
            <person name="Hamel J.F."/>
            <person name="Liu C."/>
            <person name="Yu Y."/>
            <person name="Liu S."/>
            <person name="Lin W."/>
            <person name="Guo K."/>
            <person name="Jin S."/>
            <person name="Xu P."/>
            <person name="Storey K.B."/>
            <person name="Huan P."/>
            <person name="Zhang T."/>
            <person name="Zhou Y."/>
            <person name="Zhang J."/>
            <person name="Lin C."/>
            <person name="Li X."/>
            <person name="Xing L."/>
            <person name="Huo D."/>
            <person name="Sun M."/>
            <person name="Wang L."/>
            <person name="Mercier A."/>
            <person name="Li F."/>
            <person name="Yang H."/>
            <person name="Xiang J."/>
        </authorList>
    </citation>
    <scope>NUCLEOTIDE SEQUENCE [LARGE SCALE GENOMIC DNA]</scope>
    <source>
        <strain evidence="6">Shaxun</strain>
        <tissue evidence="6">Muscle</tissue>
    </source>
</reference>
<dbReference type="PIRSF" id="PIRSF037251">
    <property type="entry name" value="Arylacetamide_deacetylase"/>
    <property type="match status" value="1"/>
</dbReference>
<dbReference type="Gene3D" id="3.40.50.1820">
    <property type="entry name" value="alpha/beta hydrolase"/>
    <property type="match status" value="1"/>
</dbReference>
<keyword evidence="7" id="KW-1185">Reference proteome</keyword>
<dbReference type="GO" id="GO:0016020">
    <property type="term" value="C:membrane"/>
    <property type="evidence" value="ECO:0007669"/>
    <property type="project" value="InterPro"/>
</dbReference>
<comment type="similarity">
    <text evidence="1">Belongs to the 'GDXG' lipolytic enzyme family.</text>
</comment>
<dbReference type="InterPro" id="IPR029058">
    <property type="entry name" value="AB_hydrolase_fold"/>
</dbReference>
<protein>
    <submittedName>
        <fullName evidence="6">Putative arylacetamide deacetylase</fullName>
    </submittedName>
</protein>
<dbReference type="Pfam" id="PF07859">
    <property type="entry name" value="Abhydrolase_3"/>
    <property type="match status" value="2"/>
</dbReference>
<evidence type="ECO:0000256" key="2">
    <source>
        <dbReference type="ARBA" id="ARBA00022801"/>
    </source>
</evidence>
<organism evidence="6 7">
    <name type="scientific">Stichopus japonicus</name>
    <name type="common">Sea cucumber</name>
    <dbReference type="NCBI Taxonomy" id="307972"/>
    <lineage>
        <taxon>Eukaryota</taxon>
        <taxon>Metazoa</taxon>
        <taxon>Echinodermata</taxon>
        <taxon>Eleutherozoa</taxon>
        <taxon>Echinozoa</taxon>
        <taxon>Holothuroidea</taxon>
        <taxon>Aspidochirotacea</taxon>
        <taxon>Aspidochirotida</taxon>
        <taxon>Stichopodidae</taxon>
        <taxon>Apostichopus</taxon>
    </lineage>
</organism>